<dbReference type="RefSeq" id="WP_109968613.1">
    <property type="nucleotide sequence ID" value="NZ_CP176093.1"/>
</dbReference>
<protein>
    <submittedName>
        <fullName evidence="2">Uncharacterized protein</fullName>
    </submittedName>
</protein>
<dbReference type="Proteomes" id="UP000245657">
    <property type="component" value="Unassembled WGS sequence"/>
</dbReference>
<keyword evidence="3" id="KW-1185">Reference proteome</keyword>
<feature type="region of interest" description="Disordered" evidence="1">
    <location>
        <begin position="121"/>
        <end position="143"/>
    </location>
</feature>
<dbReference type="GeneID" id="97548008"/>
<sequence length="143" mass="15447">MKNGILICGLLLLSLCVLSVYAEPAFYDENMSDVPYEDMVTLPNGTTVNIVVFMPITVMINSDDDNPLHVVDRMNFGDTGAMLMGNGSFPEGALSDGFYKQLAGMNQTPVLNRTSLKHGTNTTVAPKISGNQSSAKPNLTITW</sequence>
<reference evidence="2 3" key="1">
    <citation type="submission" date="2018-05" db="EMBL/GenBank/DDBJ databases">
        <title>Draft genome of Methanospirillum lacunae Ki8-1.</title>
        <authorList>
            <person name="Dueholm M.S."/>
            <person name="Nielsen P.H."/>
            <person name="Bakmann L.F."/>
            <person name="Otzen D.E."/>
        </authorList>
    </citation>
    <scope>NUCLEOTIDE SEQUENCE [LARGE SCALE GENOMIC DNA]</scope>
    <source>
        <strain evidence="2 3">Ki8-1</strain>
    </source>
</reference>
<proteinExistence type="predicted"/>
<gene>
    <name evidence="2" type="ORF">DK846_09040</name>
</gene>
<dbReference type="EMBL" id="QGMY01000007">
    <property type="protein sequence ID" value="PWR72124.1"/>
    <property type="molecule type" value="Genomic_DNA"/>
</dbReference>
<evidence type="ECO:0000256" key="1">
    <source>
        <dbReference type="SAM" id="MobiDB-lite"/>
    </source>
</evidence>
<comment type="caution">
    <text evidence="2">The sequence shown here is derived from an EMBL/GenBank/DDBJ whole genome shotgun (WGS) entry which is preliminary data.</text>
</comment>
<dbReference type="AlphaFoldDB" id="A0A2V2MVD9"/>
<evidence type="ECO:0000313" key="2">
    <source>
        <dbReference type="EMBL" id="PWR72124.1"/>
    </source>
</evidence>
<organism evidence="2 3">
    <name type="scientific">Methanospirillum lacunae</name>
    <dbReference type="NCBI Taxonomy" id="668570"/>
    <lineage>
        <taxon>Archaea</taxon>
        <taxon>Methanobacteriati</taxon>
        <taxon>Methanobacteriota</taxon>
        <taxon>Stenosarchaea group</taxon>
        <taxon>Methanomicrobia</taxon>
        <taxon>Methanomicrobiales</taxon>
        <taxon>Methanospirillaceae</taxon>
        <taxon>Methanospirillum</taxon>
    </lineage>
</organism>
<accession>A0A2V2MVD9</accession>
<evidence type="ECO:0000313" key="3">
    <source>
        <dbReference type="Proteomes" id="UP000245657"/>
    </source>
</evidence>
<name>A0A2V2MVD9_9EURY</name>